<keyword evidence="2" id="KW-1185">Reference proteome</keyword>
<organism evidence="1 2">
    <name type="scientific">Argiope bruennichi</name>
    <name type="common">Wasp spider</name>
    <name type="synonym">Aranea bruennichi</name>
    <dbReference type="NCBI Taxonomy" id="94029"/>
    <lineage>
        <taxon>Eukaryota</taxon>
        <taxon>Metazoa</taxon>
        <taxon>Ecdysozoa</taxon>
        <taxon>Arthropoda</taxon>
        <taxon>Chelicerata</taxon>
        <taxon>Arachnida</taxon>
        <taxon>Araneae</taxon>
        <taxon>Araneomorphae</taxon>
        <taxon>Entelegynae</taxon>
        <taxon>Araneoidea</taxon>
        <taxon>Araneidae</taxon>
        <taxon>Argiope</taxon>
    </lineage>
</organism>
<gene>
    <name evidence="1" type="ORF">HNY73_003286</name>
</gene>
<dbReference type="EMBL" id="JABXBU010000002">
    <property type="protein sequence ID" value="KAF8795439.1"/>
    <property type="molecule type" value="Genomic_DNA"/>
</dbReference>
<name>A0A8T0G0T3_ARGBR</name>
<proteinExistence type="predicted"/>
<reference evidence="1" key="2">
    <citation type="submission" date="2020-06" db="EMBL/GenBank/DDBJ databases">
        <authorList>
            <person name="Sheffer M."/>
        </authorList>
    </citation>
    <scope>NUCLEOTIDE SEQUENCE</scope>
</reference>
<sequence length="97" mass="10563">MAQKAVPIPGHDSTDSDNGLILEELHPPIKAELESLQTDQWSAALPTLLLGSGPSQRGSTSTTAELDIWHVAKIRRRIFFLIQTPESITQSNSSGRT</sequence>
<evidence type="ECO:0000313" key="2">
    <source>
        <dbReference type="Proteomes" id="UP000807504"/>
    </source>
</evidence>
<dbReference type="Proteomes" id="UP000807504">
    <property type="component" value="Unassembled WGS sequence"/>
</dbReference>
<protein>
    <submittedName>
        <fullName evidence="1">Uncharacterized protein</fullName>
    </submittedName>
</protein>
<reference evidence="1" key="1">
    <citation type="journal article" date="2020" name="bioRxiv">
        <title>Chromosome-level reference genome of the European wasp spider Argiope bruennichi: a resource for studies on range expansion and evolutionary adaptation.</title>
        <authorList>
            <person name="Sheffer M.M."/>
            <person name="Hoppe A."/>
            <person name="Krehenwinkel H."/>
            <person name="Uhl G."/>
            <person name="Kuss A.W."/>
            <person name="Jensen L."/>
            <person name="Jensen C."/>
            <person name="Gillespie R.G."/>
            <person name="Hoff K.J."/>
            <person name="Prost S."/>
        </authorList>
    </citation>
    <scope>NUCLEOTIDE SEQUENCE</scope>
</reference>
<accession>A0A8T0G0T3</accession>
<comment type="caution">
    <text evidence="1">The sequence shown here is derived from an EMBL/GenBank/DDBJ whole genome shotgun (WGS) entry which is preliminary data.</text>
</comment>
<dbReference type="AlphaFoldDB" id="A0A8T0G0T3"/>
<evidence type="ECO:0000313" key="1">
    <source>
        <dbReference type="EMBL" id="KAF8795439.1"/>
    </source>
</evidence>